<keyword evidence="2 5" id="KW-0812">Transmembrane</keyword>
<dbReference type="PANTHER" id="PTHR23508">
    <property type="entry name" value="CARBOXYLIC ACID TRANSPORTER PROTEIN HOMOLOG"/>
    <property type="match status" value="1"/>
</dbReference>
<accession>Q01XU3</accession>
<sequence>MQAWYREINRAQWRTLIAAQLGWMLDAMDVMLYSFALTAIRTEFHLTAAAAGALGAAPLVTSALGGMLFGWLSDRYGRSRALVWSILTFSAFTAFTATARTIPELIFWRSIVGIGLGGEWAAGAVLVAETWPERHRGKAIGLMQSAWAIGYLLAALLAGFMLPRFGWRPLFLAGIVPALITLWIRRNIPEPPKWQQPSHSLWGALGALFRAPLLRNVMLFTALCSSVLFGYWGMFTWLPAYLSMPVSQGGAGLSILRSSAWIIPLQIGAFFGYMSFGFYADRVGRRAAFLTFVLTTAVLVPVYGLFGRNAALLLALGPLVGFFGHGYFSALGAMAAELFPAAVRTTAQGFGYNAGRALSGLAPVTVGALADRHGIGAALAFTSIFFILGAGLMMLVPAETPPV</sequence>
<feature type="transmembrane region" description="Helical" evidence="5">
    <location>
        <begin position="260"/>
        <end position="280"/>
    </location>
</feature>
<dbReference type="PROSITE" id="PS50850">
    <property type="entry name" value="MFS"/>
    <property type="match status" value="1"/>
</dbReference>
<gene>
    <name evidence="7" type="ordered locus">Acid_4563</name>
</gene>
<dbReference type="SUPFAM" id="SSF103473">
    <property type="entry name" value="MFS general substrate transporter"/>
    <property type="match status" value="1"/>
</dbReference>
<feature type="transmembrane region" description="Helical" evidence="5">
    <location>
        <begin position="81"/>
        <end position="100"/>
    </location>
</feature>
<dbReference type="Pfam" id="PF07690">
    <property type="entry name" value="MFS_1"/>
    <property type="match status" value="1"/>
</dbReference>
<dbReference type="InterPro" id="IPR005829">
    <property type="entry name" value="Sugar_transporter_CS"/>
</dbReference>
<feature type="transmembrane region" description="Helical" evidence="5">
    <location>
        <begin position="167"/>
        <end position="184"/>
    </location>
</feature>
<dbReference type="EMBL" id="CP000473">
    <property type="protein sequence ID" value="ABJ85522.1"/>
    <property type="molecule type" value="Genomic_DNA"/>
</dbReference>
<proteinExistence type="predicted"/>
<evidence type="ECO:0000256" key="5">
    <source>
        <dbReference type="SAM" id="Phobius"/>
    </source>
</evidence>
<feature type="transmembrane region" description="Helical" evidence="5">
    <location>
        <begin position="106"/>
        <end position="128"/>
    </location>
</feature>
<keyword evidence="3 5" id="KW-1133">Transmembrane helix</keyword>
<dbReference type="InParanoid" id="Q01XU3"/>
<feature type="transmembrane region" description="Helical" evidence="5">
    <location>
        <begin position="46"/>
        <end position="69"/>
    </location>
</feature>
<name>Q01XU3_SOLUE</name>
<feature type="transmembrane region" description="Helical" evidence="5">
    <location>
        <begin position="287"/>
        <end position="306"/>
    </location>
</feature>
<dbReference type="STRING" id="234267.Acid_4563"/>
<dbReference type="GO" id="GO:0005886">
    <property type="term" value="C:plasma membrane"/>
    <property type="evidence" value="ECO:0007669"/>
    <property type="project" value="TreeGrafter"/>
</dbReference>
<dbReference type="InterPro" id="IPR011701">
    <property type="entry name" value="MFS"/>
</dbReference>
<dbReference type="eggNOG" id="COG2814">
    <property type="taxonomic scope" value="Bacteria"/>
</dbReference>
<evidence type="ECO:0000256" key="1">
    <source>
        <dbReference type="ARBA" id="ARBA00004141"/>
    </source>
</evidence>
<feature type="transmembrane region" description="Helical" evidence="5">
    <location>
        <begin position="375"/>
        <end position="396"/>
    </location>
</feature>
<feature type="transmembrane region" description="Helical" evidence="5">
    <location>
        <begin position="217"/>
        <end position="240"/>
    </location>
</feature>
<evidence type="ECO:0000256" key="3">
    <source>
        <dbReference type="ARBA" id="ARBA00022989"/>
    </source>
</evidence>
<evidence type="ECO:0000313" key="7">
    <source>
        <dbReference type="EMBL" id="ABJ85522.1"/>
    </source>
</evidence>
<dbReference type="PROSITE" id="PS00217">
    <property type="entry name" value="SUGAR_TRANSPORT_2"/>
    <property type="match status" value="1"/>
</dbReference>
<protein>
    <submittedName>
        <fullName evidence="7">Major facilitator superfamily MFS_1</fullName>
    </submittedName>
</protein>
<dbReference type="FunCoup" id="Q01XU3">
    <property type="interactions" value="294"/>
</dbReference>
<dbReference type="Gene3D" id="1.20.1250.20">
    <property type="entry name" value="MFS general substrate transporter like domains"/>
    <property type="match status" value="2"/>
</dbReference>
<dbReference type="InterPro" id="IPR036259">
    <property type="entry name" value="MFS_trans_sf"/>
</dbReference>
<comment type="subcellular location">
    <subcellularLocation>
        <location evidence="1">Membrane</location>
        <topology evidence="1">Multi-pass membrane protein</topology>
    </subcellularLocation>
</comment>
<feature type="transmembrane region" description="Helical" evidence="5">
    <location>
        <begin position="312"/>
        <end position="336"/>
    </location>
</feature>
<dbReference type="GO" id="GO:0046943">
    <property type="term" value="F:carboxylic acid transmembrane transporter activity"/>
    <property type="evidence" value="ECO:0007669"/>
    <property type="project" value="TreeGrafter"/>
</dbReference>
<feature type="transmembrane region" description="Helical" evidence="5">
    <location>
        <begin position="21"/>
        <end position="40"/>
    </location>
</feature>
<dbReference type="PANTHER" id="PTHR23508:SF10">
    <property type="entry name" value="CARBOXYLIC ACID TRANSPORTER PROTEIN HOMOLOG"/>
    <property type="match status" value="1"/>
</dbReference>
<evidence type="ECO:0000256" key="2">
    <source>
        <dbReference type="ARBA" id="ARBA00022692"/>
    </source>
</evidence>
<feature type="transmembrane region" description="Helical" evidence="5">
    <location>
        <begin position="140"/>
        <end position="161"/>
    </location>
</feature>
<feature type="domain" description="Major facilitator superfamily (MFS) profile" evidence="6">
    <location>
        <begin position="15"/>
        <end position="401"/>
    </location>
</feature>
<dbReference type="InterPro" id="IPR020846">
    <property type="entry name" value="MFS_dom"/>
</dbReference>
<organism evidence="7">
    <name type="scientific">Solibacter usitatus (strain Ellin6076)</name>
    <dbReference type="NCBI Taxonomy" id="234267"/>
    <lineage>
        <taxon>Bacteria</taxon>
        <taxon>Pseudomonadati</taxon>
        <taxon>Acidobacteriota</taxon>
        <taxon>Terriglobia</taxon>
        <taxon>Bryobacterales</taxon>
        <taxon>Solibacteraceae</taxon>
        <taxon>Candidatus Solibacter</taxon>
    </lineage>
</organism>
<reference evidence="7" key="1">
    <citation type="submission" date="2006-10" db="EMBL/GenBank/DDBJ databases">
        <title>Complete sequence of Solibacter usitatus Ellin6076.</title>
        <authorList>
            <consortium name="US DOE Joint Genome Institute"/>
            <person name="Copeland A."/>
            <person name="Lucas S."/>
            <person name="Lapidus A."/>
            <person name="Barry K."/>
            <person name="Detter J.C."/>
            <person name="Glavina del Rio T."/>
            <person name="Hammon N."/>
            <person name="Israni S."/>
            <person name="Dalin E."/>
            <person name="Tice H."/>
            <person name="Pitluck S."/>
            <person name="Thompson L.S."/>
            <person name="Brettin T."/>
            <person name="Bruce D."/>
            <person name="Han C."/>
            <person name="Tapia R."/>
            <person name="Gilna P."/>
            <person name="Schmutz J."/>
            <person name="Larimer F."/>
            <person name="Land M."/>
            <person name="Hauser L."/>
            <person name="Kyrpides N."/>
            <person name="Mikhailova N."/>
            <person name="Janssen P.H."/>
            <person name="Kuske C.R."/>
            <person name="Richardson P."/>
        </authorList>
    </citation>
    <scope>NUCLEOTIDE SEQUENCE</scope>
    <source>
        <strain evidence="7">Ellin6076</strain>
    </source>
</reference>
<dbReference type="AlphaFoldDB" id="Q01XU3"/>
<keyword evidence="4 5" id="KW-0472">Membrane</keyword>
<evidence type="ECO:0000259" key="6">
    <source>
        <dbReference type="PROSITE" id="PS50850"/>
    </source>
</evidence>
<dbReference type="HOGENOM" id="CLU_001265_46_6_0"/>
<evidence type="ECO:0000256" key="4">
    <source>
        <dbReference type="ARBA" id="ARBA00023136"/>
    </source>
</evidence>
<dbReference type="KEGG" id="sus:Acid_4563"/>